<accession>A0A7S0D926</accession>
<evidence type="ECO:0000313" key="6">
    <source>
        <dbReference type="EMBL" id="CAD8444731.1"/>
    </source>
</evidence>
<dbReference type="Gene3D" id="3.30.170.10">
    <property type="entry name" value="Cyclin-dependent kinase, regulatory subunit"/>
    <property type="match status" value="1"/>
</dbReference>
<dbReference type="PANTHER" id="PTHR23415">
    <property type="entry name" value="CYCLIN-DEPENDENT KINASES REGULATORY SUBUNIT/60S RIBOSOME SUBUNIT BIOGENESIS PROTEIN NIP7"/>
    <property type="match status" value="1"/>
</dbReference>
<dbReference type="AlphaFoldDB" id="A0A7S0D926"/>
<dbReference type="Pfam" id="PF01111">
    <property type="entry name" value="CKS"/>
    <property type="match status" value="1"/>
</dbReference>
<feature type="region of interest" description="Disordered" evidence="5">
    <location>
        <begin position="111"/>
        <end position="130"/>
    </location>
</feature>
<keyword evidence="3 4" id="KW-0131">Cell cycle</keyword>
<keyword evidence="2 4" id="KW-0132">Cell division</keyword>
<comment type="similarity">
    <text evidence="1 4">Belongs to the CKS family.</text>
</comment>
<name>A0A7S0D926_9EUKA</name>
<comment type="function">
    <text evidence="4">Binds to the catalytic subunit of the cyclin dependent kinases and is essential for their biological function.</text>
</comment>
<dbReference type="InterPro" id="IPR000789">
    <property type="entry name" value="Cyclin-dep_kinase_reg-sub"/>
</dbReference>
<gene>
    <name evidence="6" type="ORF">LAMO00422_LOCUS7831</name>
</gene>
<feature type="compositionally biased region" description="Low complexity" evidence="5">
    <location>
        <begin position="114"/>
        <end position="123"/>
    </location>
</feature>
<sequence length="130" mass="14682">MDVGWNSVAGQSPPNPVAEIHPTSNPHPLGMDQQPIQQIQHITYSTKYSDDTYEYRHVVLPSQLTDIVPRHLLAEHEWRSLGLQQSRGWIHYGFYGPEKNVLLFRRKLPPPAERPVAPAPVLVDSEAGDT</sequence>
<proteinExistence type="inferred from homology"/>
<organism evidence="6">
    <name type="scientific">Amorphochlora amoebiformis</name>
    <dbReference type="NCBI Taxonomy" id="1561963"/>
    <lineage>
        <taxon>Eukaryota</taxon>
        <taxon>Sar</taxon>
        <taxon>Rhizaria</taxon>
        <taxon>Cercozoa</taxon>
        <taxon>Chlorarachniophyceae</taxon>
        <taxon>Amorphochlora</taxon>
    </lineage>
</organism>
<dbReference type="GO" id="GO:0051301">
    <property type="term" value="P:cell division"/>
    <property type="evidence" value="ECO:0007669"/>
    <property type="project" value="UniProtKB-UniRule"/>
</dbReference>
<evidence type="ECO:0000256" key="3">
    <source>
        <dbReference type="ARBA" id="ARBA00023306"/>
    </source>
</evidence>
<reference evidence="6" key="1">
    <citation type="submission" date="2021-01" db="EMBL/GenBank/DDBJ databases">
        <authorList>
            <person name="Corre E."/>
            <person name="Pelletier E."/>
            <person name="Niang G."/>
            <person name="Scheremetjew M."/>
            <person name="Finn R."/>
            <person name="Kale V."/>
            <person name="Holt S."/>
            <person name="Cochrane G."/>
            <person name="Meng A."/>
            <person name="Brown T."/>
            <person name="Cohen L."/>
        </authorList>
    </citation>
    <scope>NUCLEOTIDE SEQUENCE</scope>
    <source>
        <strain evidence="6">CCMP2058</strain>
    </source>
</reference>
<feature type="region of interest" description="Disordered" evidence="5">
    <location>
        <begin position="1"/>
        <end position="33"/>
    </location>
</feature>
<protein>
    <recommendedName>
        <fullName evidence="4">Cyclin-dependent kinases regulatory subunit</fullName>
    </recommendedName>
</protein>
<evidence type="ECO:0000256" key="2">
    <source>
        <dbReference type="ARBA" id="ARBA00022618"/>
    </source>
</evidence>
<dbReference type="GO" id="GO:0016538">
    <property type="term" value="F:cyclin-dependent protein serine/threonine kinase regulator activity"/>
    <property type="evidence" value="ECO:0007669"/>
    <property type="project" value="InterPro"/>
</dbReference>
<evidence type="ECO:0000256" key="1">
    <source>
        <dbReference type="ARBA" id="ARBA00007782"/>
    </source>
</evidence>
<evidence type="ECO:0000256" key="4">
    <source>
        <dbReference type="RuleBase" id="RU311113"/>
    </source>
</evidence>
<dbReference type="PRINTS" id="PR00296">
    <property type="entry name" value="CYCLINKINASE"/>
</dbReference>
<dbReference type="FunFam" id="3.30.170.10:FF:000001">
    <property type="entry name" value="Cyclin-dependent kinases regulatory subunit"/>
    <property type="match status" value="1"/>
</dbReference>
<dbReference type="SUPFAM" id="SSF55637">
    <property type="entry name" value="Cell cycle regulatory proteins"/>
    <property type="match status" value="1"/>
</dbReference>
<evidence type="ECO:0000256" key="5">
    <source>
        <dbReference type="SAM" id="MobiDB-lite"/>
    </source>
</evidence>
<dbReference type="SMART" id="SM01084">
    <property type="entry name" value="CKS"/>
    <property type="match status" value="1"/>
</dbReference>
<dbReference type="EMBL" id="HBEM01011184">
    <property type="protein sequence ID" value="CAD8444731.1"/>
    <property type="molecule type" value="Transcribed_RNA"/>
</dbReference>
<dbReference type="InterPro" id="IPR036858">
    <property type="entry name" value="Cyclin-dep_kinase_reg-sub_sf"/>
</dbReference>